<dbReference type="InterPro" id="IPR036047">
    <property type="entry name" value="F-box-like_dom_sf"/>
</dbReference>
<name>V7B829_PHAVU</name>
<dbReference type="EMBL" id="CM002295">
    <property type="protein sequence ID" value="ESW12626.1"/>
    <property type="molecule type" value="Genomic_DNA"/>
</dbReference>
<dbReference type="Pfam" id="PF08387">
    <property type="entry name" value="FBD"/>
    <property type="match status" value="1"/>
</dbReference>
<dbReference type="Pfam" id="PF00646">
    <property type="entry name" value="F-box"/>
    <property type="match status" value="1"/>
</dbReference>
<dbReference type="SUPFAM" id="SSF81383">
    <property type="entry name" value="F-box domain"/>
    <property type="match status" value="1"/>
</dbReference>
<dbReference type="PANTHER" id="PTHR31900:SF34">
    <property type="entry name" value="EMB|CAB62440.1-RELATED"/>
    <property type="match status" value="1"/>
</dbReference>
<keyword evidence="3" id="KW-1185">Reference proteome</keyword>
<evidence type="ECO:0000313" key="2">
    <source>
        <dbReference type="EMBL" id="ESW12626.1"/>
    </source>
</evidence>
<dbReference type="Pfam" id="PF24758">
    <property type="entry name" value="LRR_At5g56370"/>
    <property type="match status" value="1"/>
</dbReference>
<organism evidence="2 3">
    <name type="scientific">Phaseolus vulgaris</name>
    <name type="common">Kidney bean</name>
    <name type="synonym">French bean</name>
    <dbReference type="NCBI Taxonomy" id="3885"/>
    <lineage>
        <taxon>Eukaryota</taxon>
        <taxon>Viridiplantae</taxon>
        <taxon>Streptophyta</taxon>
        <taxon>Embryophyta</taxon>
        <taxon>Tracheophyta</taxon>
        <taxon>Spermatophyta</taxon>
        <taxon>Magnoliopsida</taxon>
        <taxon>eudicotyledons</taxon>
        <taxon>Gunneridae</taxon>
        <taxon>Pentapetalae</taxon>
        <taxon>rosids</taxon>
        <taxon>fabids</taxon>
        <taxon>Fabales</taxon>
        <taxon>Fabaceae</taxon>
        <taxon>Papilionoideae</taxon>
        <taxon>50 kb inversion clade</taxon>
        <taxon>NPAAA clade</taxon>
        <taxon>indigoferoid/millettioid clade</taxon>
        <taxon>Phaseoleae</taxon>
        <taxon>Phaseolus</taxon>
    </lineage>
</organism>
<dbReference type="OMA" id="IFNSHAY"/>
<gene>
    <name evidence="2" type="ORF">PHAVU_008G128500g</name>
</gene>
<dbReference type="InterPro" id="IPR032675">
    <property type="entry name" value="LRR_dom_sf"/>
</dbReference>
<dbReference type="InterPro" id="IPR006566">
    <property type="entry name" value="FBD"/>
</dbReference>
<reference evidence="3" key="1">
    <citation type="journal article" date="2014" name="Nat. Genet.">
        <title>A reference genome for common bean and genome-wide analysis of dual domestications.</title>
        <authorList>
            <person name="Schmutz J."/>
            <person name="McClean P.E."/>
            <person name="Mamidi S."/>
            <person name="Wu G.A."/>
            <person name="Cannon S.B."/>
            <person name="Grimwood J."/>
            <person name="Jenkins J."/>
            <person name="Shu S."/>
            <person name="Song Q."/>
            <person name="Chavarro C."/>
            <person name="Torres-Torres M."/>
            <person name="Geffroy V."/>
            <person name="Moghaddam S.M."/>
            <person name="Gao D."/>
            <person name="Abernathy B."/>
            <person name="Barry K."/>
            <person name="Blair M."/>
            <person name="Brick M.A."/>
            <person name="Chovatia M."/>
            <person name="Gepts P."/>
            <person name="Goodstein D.M."/>
            <person name="Gonzales M."/>
            <person name="Hellsten U."/>
            <person name="Hyten D.L."/>
            <person name="Jia G."/>
            <person name="Kelly J.D."/>
            <person name="Kudrna D."/>
            <person name="Lee R."/>
            <person name="Richard M.M."/>
            <person name="Miklas P.N."/>
            <person name="Osorno J.M."/>
            <person name="Rodrigues J."/>
            <person name="Thareau V."/>
            <person name="Urrea C.A."/>
            <person name="Wang M."/>
            <person name="Yu Y."/>
            <person name="Zhang M."/>
            <person name="Wing R.A."/>
            <person name="Cregan P.B."/>
            <person name="Rokhsar D.S."/>
            <person name="Jackson S.A."/>
        </authorList>
    </citation>
    <scope>NUCLEOTIDE SEQUENCE [LARGE SCALE GENOMIC DNA]</scope>
    <source>
        <strain evidence="3">cv. G19833</strain>
    </source>
</reference>
<dbReference type="InterPro" id="IPR055411">
    <property type="entry name" value="LRR_FXL15/At3g58940/PEG3-like"/>
</dbReference>
<dbReference type="SMART" id="SM00256">
    <property type="entry name" value="FBOX"/>
    <property type="match status" value="1"/>
</dbReference>
<dbReference type="PANTHER" id="PTHR31900">
    <property type="entry name" value="F-BOX/RNI SUPERFAMILY PROTEIN-RELATED"/>
    <property type="match status" value="1"/>
</dbReference>
<dbReference type="PROSITE" id="PS50181">
    <property type="entry name" value="FBOX"/>
    <property type="match status" value="1"/>
</dbReference>
<dbReference type="Proteomes" id="UP000000226">
    <property type="component" value="Chromosome 8"/>
</dbReference>
<dbReference type="SMART" id="SM00579">
    <property type="entry name" value="FBD"/>
    <property type="match status" value="1"/>
</dbReference>
<dbReference type="InterPro" id="IPR053781">
    <property type="entry name" value="F-box_AtFBL13-like"/>
</dbReference>
<evidence type="ECO:0000313" key="3">
    <source>
        <dbReference type="Proteomes" id="UP000000226"/>
    </source>
</evidence>
<dbReference type="AlphaFoldDB" id="V7B829"/>
<dbReference type="SUPFAM" id="SSF52047">
    <property type="entry name" value="RNI-like"/>
    <property type="match status" value="1"/>
</dbReference>
<dbReference type="InterPro" id="IPR050232">
    <property type="entry name" value="FBL13/AtMIF1-like"/>
</dbReference>
<evidence type="ECO:0000259" key="1">
    <source>
        <dbReference type="PROSITE" id="PS50181"/>
    </source>
</evidence>
<dbReference type="Gene3D" id="3.80.10.10">
    <property type="entry name" value="Ribonuclease Inhibitor"/>
    <property type="match status" value="1"/>
</dbReference>
<dbReference type="OrthoDB" id="1434964at2759"/>
<proteinExistence type="predicted"/>
<dbReference type="CDD" id="cd22160">
    <property type="entry name" value="F-box_AtFBL13-like"/>
    <property type="match status" value="1"/>
</dbReference>
<dbReference type="Gene3D" id="1.20.1280.50">
    <property type="match status" value="1"/>
</dbReference>
<protein>
    <recommendedName>
        <fullName evidence="1">F-box domain-containing protein</fullName>
    </recommendedName>
</protein>
<accession>V7B829</accession>
<dbReference type="InterPro" id="IPR001810">
    <property type="entry name" value="F-box_dom"/>
</dbReference>
<dbReference type="STRING" id="3885.V7B829"/>
<sequence>MPDRISKLPDAVLSHILSFLPTTAAVATTVLSKRWNTLWRSCTTLSFDDFQYIFNSHAYCRFVQSVYAAILLRDWHHTVQSFNLRCRSSLCDPINMRVWINTVLQRGVQHLCLANYFYLPTAVLTCKTLVVLKLDQFLVKAFSTVDFPLLKIMHLRNLEFSDHRHFAEFVSAAPNLEDLEAVDLTFRCRAVEGSFKNLPKLVRATISKMDVPLAVVTDVRFLRLNWMDAEVKEFVPNRGFNVFRNLIQIEFGYKNYTKDWVEVLEMLKFFPKLQVLTVDKMSVDSLPQGEEGEDWTYPQDVPLSSISLHLRVCSFNNYKGSKGELRFAEYIMGNALHLQIMSISSNIHAKQEQKFKMIQELSLCTRRSASCKLIFN</sequence>
<dbReference type="Gramene" id="ESW12626">
    <property type="protein sequence ID" value="ESW12626"/>
    <property type="gene ID" value="PHAVU_008G128500g"/>
</dbReference>
<feature type="domain" description="F-box" evidence="1">
    <location>
        <begin position="2"/>
        <end position="50"/>
    </location>
</feature>